<dbReference type="GO" id="GO:0004657">
    <property type="term" value="F:proline dehydrogenase activity"/>
    <property type="evidence" value="ECO:0007669"/>
    <property type="project" value="TreeGrafter"/>
</dbReference>
<keyword evidence="3" id="KW-0285">Flavoprotein</keyword>
<keyword evidence="4" id="KW-0274">FAD</keyword>
<feature type="region of interest" description="Disordered" evidence="6">
    <location>
        <begin position="396"/>
        <end position="434"/>
    </location>
</feature>
<dbReference type="Gene3D" id="3.50.50.60">
    <property type="entry name" value="FAD/NAD(P)-binding domain"/>
    <property type="match status" value="1"/>
</dbReference>
<evidence type="ECO:0000259" key="7">
    <source>
        <dbReference type="Pfam" id="PF01266"/>
    </source>
</evidence>
<dbReference type="GO" id="GO:0008115">
    <property type="term" value="F:sarcosine oxidase activity"/>
    <property type="evidence" value="ECO:0007669"/>
    <property type="project" value="TreeGrafter"/>
</dbReference>
<evidence type="ECO:0000256" key="2">
    <source>
        <dbReference type="ARBA" id="ARBA00010989"/>
    </source>
</evidence>
<dbReference type="PANTHER" id="PTHR10961">
    <property type="entry name" value="PEROXISOMAL SARCOSINE OXIDASE"/>
    <property type="match status" value="1"/>
</dbReference>
<gene>
    <name evidence="8" type="ORF">G7Z17_g3432</name>
</gene>
<accession>A0A9P5LAS4</accession>
<evidence type="ECO:0000313" key="8">
    <source>
        <dbReference type="EMBL" id="KAF7553694.1"/>
    </source>
</evidence>
<dbReference type="OrthoDB" id="2219495at2759"/>
<dbReference type="GO" id="GO:0050660">
    <property type="term" value="F:flavin adenine dinucleotide binding"/>
    <property type="evidence" value="ECO:0007669"/>
    <property type="project" value="InterPro"/>
</dbReference>
<reference evidence="8" key="1">
    <citation type="submission" date="2020-03" db="EMBL/GenBank/DDBJ databases">
        <title>Draft Genome Sequence of Cylindrodendrum hubeiense.</title>
        <authorList>
            <person name="Buettner E."/>
            <person name="Kellner H."/>
        </authorList>
    </citation>
    <scope>NUCLEOTIDE SEQUENCE</scope>
    <source>
        <strain evidence="8">IHI 201604</strain>
    </source>
</reference>
<evidence type="ECO:0000256" key="6">
    <source>
        <dbReference type="SAM" id="MobiDB-lite"/>
    </source>
</evidence>
<evidence type="ECO:0000256" key="1">
    <source>
        <dbReference type="ARBA" id="ARBA00001974"/>
    </source>
</evidence>
<dbReference type="InterPro" id="IPR045170">
    <property type="entry name" value="MTOX"/>
</dbReference>
<evidence type="ECO:0000313" key="9">
    <source>
        <dbReference type="Proteomes" id="UP000722485"/>
    </source>
</evidence>
<dbReference type="InterPro" id="IPR036188">
    <property type="entry name" value="FAD/NAD-bd_sf"/>
</dbReference>
<organism evidence="8 9">
    <name type="scientific">Cylindrodendrum hubeiense</name>
    <dbReference type="NCBI Taxonomy" id="595255"/>
    <lineage>
        <taxon>Eukaryota</taxon>
        <taxon>Fungi</taxon>
        <taxon>Dikarya</taxon>
        <taxon>Ascomycota</taxon>
        <taxon>Pezizomycotina</taxon>
        <taxon>Sordariomycetes</taxon>
        <taxon>Hypocreomycetidae</taxon>
        <taxon>Hypocreales</taxon>
        <taxon>Nectriaceae</taxon>
        <taxon>Cylindrodendrum</taxon>
    </lineage>
</organism>
<keyword evidence="5" id="KW-0560">Oxidoreductase</keyword>
<dbReference type="Pfam" id="PF01266">
    <property type="entry name" value="DAO"/>
    <property type="match status" value="1"/>
</dbReference>
<dbReference type="SUPFAM" id="SSF51905">
    <property type="entry name" value="FAD/NAD(P)-binding domain"/>
    <property type="match status" value="1"/>
</dbReference>
<protein>
    <recommendedName>
        <fullName evidence="7">FAD dependent oxidoreductase domain-containing protein</fullName>
    </recommendedName>
</protein>
<dbReference type="Proteomes" id="UP000722485">
    <property type="component" value="Unassembled WGS sequence"/>
</dbReference>
<evidence type="ECO:0000256" key="5">
    <source>
        <dbReference type="ARBA" id="ARBA00023002"/>
    </source>
</evidence>
<keyword evidence="9" id="KW-1185">Reference proteome</keyword>
<dbReference type="GO" id="GO:0050031">
    <property type="term" value="F:L-pipecolate oxidase activity"/>
    <property type="evidence" value="ECO:0007669"/>
    <property type="project" value="TreeGrafter"/>
</dbReference>
<dbReference type="SUPFAM" id="SSF54373">
    <property type="entry name" value="FAD-linked reductases, C-terminal domain"/>
    <property type="match status" value="1"/>
</dbReference>
<dbReference type="PANTHER" id="PTHR10961:SF45">
    <property type="entry name" value="FAD DEPENDENT OXIDOREDUCTASE DOMAIN-CONTAINING PROTEIN-RELATED"/>
    <property type="match status" value="1"/>
</dbReference>
<dbReference type="Gene3D" id="3.30.9.10">
    <property type="entry name" value="D-Amino Acid Oxidase, subunit A, domain 2"/>
    <property type="match status" value="1"/>
</dbReference>
<dbReference type="AlphaFoldDB" id="A0A9P5LAS4"/>
<sequence>MPSTPSKDAPLIIVGAGVFGLSLAYDLATNRSYTNITVLDRYMPPVPDGSSVDVSRIIRSEYADPFYSALAVDALAEWRSSNWASQYHESGFMMLSAGNSPYMQGYRSMRQEQKSQQPMELFEAHEADKRIKTLYPGVQTDLKDAAVMHNNMGGWANAHDAIRGLATRCSLAGVSFVTGAHGTVVSLEKVGSRITGVQTAAGTKIFADTVVLATGAWTNGLVPDMNHNIMAVGQPVGFIQLSPDEAKRMSAMPVMVNMDTGVFCFPPTPDTHQLKLARHGFGFATQVQVGPGRVISTPKLRGNNAATGYLPDDAEKALREGAKFFFPEVGDRPWANLRMCWYTDTPKSDFMVDYHPDTEGLFFATGGSGHAFKFLPVLGKHIADCFERKASPELQNKWAARRGESGNSKRAMSGDGSRGGPQMRVLTGKEQAKL</sequence>
<dbReference type="EMBL" id="JAANBB010000042">
    <property type="protein sequence ID" value="KAF7553694.1"/>
    <property type="molecule type" value="Genomic_DNA"/>
</dbReference>
<evidence type="ECO:0000256" key="4">
    <source>
        <dbReference type="ARBA" id="ARBA00022827"/>
    </source>
</evidence>
<comment type="caution">
    <text evidence="8">The sequence shown here is derived from an EMBL/GenBank/DDBJ whole genome shotgun (WGS) entry which is preliminary data.</text>
</comment>
<comment type="similarity">
    <text evidence="2">Belongs to the MSOX/MTOX family.</text>
</comment>
<feature type="domain" description="FAD dependent oxidoreductase" evidence="7">
    <location>
        <begin position="12"/>
        <end position="384"/>
    </location>
</feature>
<proteinExistence type="inferred from homology"/>
<name>A0A9P5LAS4_9HYPO</name>
<evidence type="ECO:0000256" key="3">
    <source>
        <dbReference type="ARBA" id="ARBA00022630"/>
    </source>
</evidence>
<comment type="cofactor">
    <cofactor evidence="1">
        <name>FAD</name>
        <dbReference type="ChEBI" id="CHEBI:57692"/>
    </cofactor>
</comment>
<dbReference type="InterPro" id="IPR006076">
    <property type="entry name" value="FAD-dep_OxRdtase"/>
</dbReference>